<dbReference type="Gene3D" id="1.25.40.410">
    <property type="match status" value="1"/>
</dbReference>
<gene>
    <name evidence="6" type="ORF">MHI_LOCUS198939</name>
</gene>
<dbReference type="Pfam" id="PF06920">
    <property type="entry name" value="DHR-2_Lobe_A"/>
    <property type="match status" value="1"/>
</dbReference>
<dbReference type="InterPro" id="IPR035892">
    <property type="entry name" value="C2_domain_sf"/>
</dbReference>
<feature type="domain" description="DOCKER" evidence="5">
    <location>
        <begin position="691"/>
        <end position="1099"/>
    </location>
</feature>
<dbReference type="InterPro" id="IPR046769">
    <property type="entry name" value="DOCKER_Lobe_A"/>
</dbReference>
<dbReference type="Pfam" id="PF14429">
    <property type="entry name" value="DOCK-C2"/>
    <property type="match status" value="1"/>
</dbReference>
<name>A0A6V7GYH5_9HYME</name>
<dbReference type="InterPro" id="IPR027007">
    <property type="entry name" value="C2_DOCK-type_domain"/>
</dbReference>
<dbReference type="OrthoDB" id="18896at2759"/>
<keyword evidence="7" id="KW-1185">Reference proteome</keyword>
<dbReference type="InterPro" id="IPR043162">
    <property type="entry name" value="DOCK_C_lobe_C"/>
</dbReference>
<dbReference type="Pfam" id="PF20422">
    <property type="entry name" value="DHR-2_Lobe_B"/>
    <property type="match status" value="1"/>
</dbReference>
<dbReference type="InterPro" id="IPR027357">
    <property type="entry name" value="DOCKER_dom"/>
</dbReference>
<organism evidence="6 7">
    <name type="scientific">Heterotrigona itama</name>
    <dbReference type="NCBI Taxonomy" id="395501"/>
    <lineage>
        <taxon>Eukaryota</taxon>
        <taxon>Metazoa</taxon>
        <taxon>Ecdysozoa</taxon>
        <taxon>Arthropoda</taxon>
        <taxon>Hexapoda</taxon>
        <taxon>Insecta</taxon>
        <taxon>Pterygota</taxon>
        <taxon>Neoptera</taxon>
        <taxon>Endopterygota</taxon>
        <taxon>Hymenoptera</taxon>
        <taxon>Apocrita</taxon>
        <taxon>Aculeata</taxon>
        <taxon>Apoidea</taxon>
        <taxon>Anthophila</taxon>
        <taxon>Apidae</taxon>
        <taxon>Heterotrigona</taxon>
    </lineage>
</organism>
<dbReference type="InterPro" id="IPR043161">
    <property type="entry name" value="DOCK_C_lobe_A"/>
</dbReference>
<protein>
    <recommendedName>
        <fullName evidence="8">DOCKER domain-containing protein</fullName>
    </recommendedName>
</protein>
<feature type="compositionally biased region" description="Low complexity" evidence="3">
    <location>
        <begin position="1178"/>
        <end position="1195"/>
    </location>
</feature>
<evidence type="ECO:0000259" key="5">
    <source>
        <dbReference type="PROSITE" id="PS51651"/>
    </source>
</evidence>
<dbReference type="GO" id="GO:0005085">
    <property type="term" value="F:guanyl-nucleotide exchange factor activity"/>
    <property type="evidence" value="ECO:0007669"/>
    <property type="project" value="UniProtKB-KW"/>
</dbReference>
<dbReference type="FunFam" id="1.25.40.410:FF:000003">
    <property type="entry name" value="Dedicator of cytokinesis protein 4"/>
    <property type="match status" value="1"/>
</dbReference>
<feature type="region of interest" description="Disordered" evidence="3">
    <location>
        <begin position="1102"/>
        <end position="1274"/>
    </location>
</feature>
<dbReference type="InterPro" id="IPR026791">
    <property type="entry name" value="DOCK"/>
</dbReference>
<keyword evidence="1" id="KW-0344">Guanine-nucleotide releasing factor</keyword>
<feature type="domain" description="C2 DOCK-type" evidence="4">
    <location>
        <begin position="1"/>
        <end position="76"/>
    </location>
</feature>
<evidence type="ECO:0000313" key="6">
    <source>
        <dbReference type="EMBL" id="CAD1470648.1"/>
    </source>
</evidence>
<dbReference type="Gene3D" id="1.20.58.740">
    <property type="match status" value="1"/>
</dbReference>
<sequence length="1396" mass="158290">MEPGGATLQDGPHELYIYKCEDRSKLDSLSYLTLPSSAREPNATESWLSSLRFGSSGSPAFSRSPKEAVFVHTLLCSTKLTQNVDLLSLLQWKAHPERISEALGRVLRLDGEELVKFLQDILDALFSMFHTEDGNSTAHSGLVFQVLVSIFSLLEDSKFEHFKPVMDAYISGHFAAALVYKGLLSSVQHCADWVTAAEKQEPIIKCFRSLEYIFKFIIQSRLLFARATAGQYEDSFKRDLYCVFAALNKMLGIPYEMVLHSQIALLYSISAVFEQLVAVLPVLEVAKLTCTMLDSVPREPPLQLTQAKLTAIKNLTTSSLFREDDESRNLLLVTMCRHLKVHLVRREELRSCTEILGEILSFLHKRGRDTNKVNNCIQHDVETLCLSILDILIQTILIVINTSGPVLGCLVACLIGLLQLLDEYHYARLWEELAHTGEQKPLKNFLLRAFLVLRDLVKQEVFPPDWLVIRMQANSVILKSLQELAQPLKGSFDSQLWSTYFNLAVAYLTQPSLQLEQFTEVKREKIVEKYADMRVLMGFQILSMWTYLGDRKLEFIPGMVGPFLEVTLVPESELRKATLHIFFDMMECEQRARGSFRSVESELIDKLDILISENKGDDEYRQLFNTILLDRVQSEDPAWKDSGTAFITSITRLLERLLDYRSVIQGDENRDKRMSCTVNLLVGPLVNHLKRSKDQSKEMYLRYIYKLHDLHLAAENYTEAGFTMKLYADQLGWSSTILPPDHSHPQQPEWQRKEVLYHKIIHYLDRGKCWEKGIPLCKELAMLYETRLYDYAKLSNVLKLQAKFLDNILTQLRPEPEYFRVGFYGLSFPLFVRNKLFIYRGLEYERIGAFTQRLQTEFPSAQILMKNSPPDESILTSEGQYIQICNVKPIPEENSLACRGAEVPERVVAFYLVNDVRKFIFDRPLHRGPVDRENEFKSLWIERTTLTTEEKLPGILRWFEVIEKRSELLAPVQYACETMLSVERELRRLVAQYTAEPNGNINPFSMRLQGIIDANVMGGITKYQEAFLTPEFARQNPEMVPHVNRLKGLILDQMSVLEAGLNLHGQIAPAGVQPLHKRLNERFTQLKQGLGPLARQRTIHQDSIVNSPLPPLPVNEKQRPATLETAGCRTSHADSDGLPEDEGFYTKVDGGPPPIPQREVRPRSVGYGTTPPRPTHQRSLSKPLSPKLPLRHSLPTPTDGVDQTGLRTSWSEPGPEPAPPLPPRGCTPDKRDTNTNIVVPPAPPKRLAYKRNTEWSTDDDSEAQNEPNDLRDSGISTASLLDFQSHLTNLNNLGYEDFEPRARCNDIMNISPPSVINVLNVSTGNFASGTFQGSHSLPGQEVSPPPIPPKAHQDTPSAPSTLERVSNRSQSHGHSENYSVPKLQTLSMASDTESTV</sequence>
<accession>A0A6V7GYH5</accession>
<evidence type="ECO:0000256" key="1">
    <source>
        <dbReference type="ARBA" id="ARBA00022658"/>
    </source>
</evidence>
<dbReference type="InterPro" id="IPR046773">
    <property type="entry name" value="DOCKER_Lobe_C"/>
</dbReference>
<evidence type="ECO:0008006" key="8">
    <source>
        <dbReference type="Google" id="ProtNLM"/>
    </source>
</evidence>
<dbReference type="Gene3D" id="2.60.40.150">
    <property type="entry name" value="C2 domain"/>
    <property type="match status" value="1"/>
</dbReference>
<proteinExistence type="inferred from homology"/>
<dbReference type="PANTHER" id="PTHR45653:SF12">
    <property type="entry name" value="SPONGE, ISOFORM E"/>
    <property type="match status" value="1"/>
</dbReference>
<feature type="region of interest" description="Disordered" evidence="3">
    <location>
        <begin position="1330"/>
        <end position="1396"/>
    </location>
</feature>
<dbReference type="GO" id="GO:0005737">
    <property type="term" value="C:cytoplasm"/>
    <property type="evidence" value="ECO:0007669"/>
    <property type="project" value="TreeGrafter"/>
</dbReference>
<dbReference type="InterPro" id="IPR046770">
    <property type="entry name" value="DOCKER_Lobe_B"/>
</dbReference>
<evidence type="ECO:0000256" key="3">
    <source>
        <dbReference type="SAM" id="MobiDB-lite"/>
    </source>
</evidence>
<evidence type="ECO:0000256" key="2">
    <source>
        <dbReference type="PROSITE-ProRule" id="PRU00983"/>
    </source>
</evidence>
<dbReference type="Pfam" id="PF20421">
    <property type="entry name" value="DHR-2_Lobe_C"/>
    <property type="match status" value="1"/>
</dbReference>
<dbReference type="GO" id="GO:0007264">
    <property type="term" value="P:small GTPase-mediated signal transduction"/>
    <property type="evidence" value="ECO:0007669"/>
    <property type="project" value="InterPro"/>
</dbReference>
<feature type="compositionally biased region" description="Pro residues" evidence="3">
    <location>
        <begin position="1214"/>
        <end position="1225"/>
    </location>
</feature>
<dbReference type="EMBL" id="CAJDYZ010003899">
    <property type="protein sequence ID" value="CAD1470648.1"/>
    <property type="molecule type" value="Genomic_DNA"/>
</dbReference>
<comment type="similarity">
    <text evidence="2">Belongs to the DOCK family.</text>
</comment>
<dbReference type="GO" id="GO:0005886">
    <property type="term" value="C:plasma membrane"/>
    <property type="evidence" value="ECO:0007669"/>
    <property type="project" value="TreeGrafter"/>
</dbReference>
<dbReference type="PANTHER" id="PTHR45653">
    <property type="entry name" value="DEDICATOR OF CYTOKINESIS"/>
    <property type="match status" value="1"/>
</dbReference>
<comment type="caution">
    <text evidence="6">The sequence shown here is derived from an EMBL/GenBank/DDBJ whole genome shotgun (WGS) entry which is preliminary data.</text>
</comment>
<feature type="compositionally biased region" description="Polar residues" evidence="3">
    <location>
        <begin position="1354"/>
        <end position="1396"/>
    </location>
</feature>
<dbReference type="Proteomes" id="UP000752696">
    <property type="component" value="Unassembled WGS sequence"/>
</dbReference>
<dbReference type="InterPro" id="IPR056372">
    <property type="entry name" value="TPR_DOCK"/>
</dbReference>
<dbReference type="GO" id="GO:0031267">
    <property type="term" value="F:small GTPase binding"/>
    <property type="evidence" value="ECO:0007669"/>
    <property type="project" value="TreeGrafter"/>
</dbReference>
<dbReference type="PROSITE" id="PS51651">
    <property type="entry name" value="DOCKER"/>
    <property type="match status" value="1"/>
</dbReference>
<evidence type="ECO:0000313" key="7">
    <source>
        <dbReference type="Proteomes" id="UP000752696"/>
    </source>
</evidence>
<dbReference type="Pfam" id="PF23554">
    <property type="entry name" value="TPR_DOCK"/>
    <property type="match status" value="1"/>
</dbReference>
<evidence type="ECO:0000259" key="4">
    <source>
        <dbReference type="PROSITE" id="PS51650"/>
    </source>
</evidence>
<dbReference type="PROSITE" id="PS51650">
    <property type="entry name" value="C2_DOCK"/>
    <property type="match status" value="1"/>
</dbReference>
<reference evidence="6" key="1">
    <citation type="submission" date="2020-07" db="EMBL/GenBank/DDBJ databases">
        <authorList>
            <person name="Nazaruddin N."/>
        </authorList>
    </citation>
    <scope>NUCLEOTIDE SEQUENCE</scope>
</reference>